<dbReference type="InterPro" id="IPR011992">
    <property type="entry name" value="EF-hand-dom_pair"/>
</dbReference>
<reference evidence="2 3" key="1">
    <citation type="journal article" date="2013" name="Curr. Biol.">
        <title>The Genome of the Foraminiferan Reticulomyxa filosa.</title>
        <authorList>
            <person name="Glockner G."/>
            <person name="Hulsmann N."/>
            <person name="Schleicher M."/>
            <person name="Noegel A.A."/>
            <person name="Eichinger L."/>
            <person name="Gallinger C."/>
            <person name="Pawlowski J."/>
            <person name="Sierra R."/>
            <person name="Euteneuer U."/>
            <person name="Pillet L."/>
            <person name="Moustafa A."/>
            <person name="Platzer M."/>
            <person name="Groth M."/>
            <person name="Szafranski K."/>
            <person name="Schliwa M."/>
        </authorList>
    </citation>
    <scope>NUCLEOTIDE SEQUENCE [LARGE SCALE GENOMIC DNA]</scope>
</reference>
<comment type="caution">
    <text evidence="2">The sequence shown here is derived from an EMBL/GenBank/DDBJ whole genome shotgun (WGS) entry which is preliminary data.</text>
</comment>
<feature type="non-terminal residue" evidence="2">
    <location>
        <position position="1"/>
    </location>
</feature>
<evidence type="ECO:0000313" key="2">
    <source>
        <dbReference type="EMBL" id="ETO13247.1"/>
    </source>
</evidence>
<keyword evidence="3" id="KW-1185">Reference proteome</keyword>
<dbReference type="EMBL" id="ASPP01020721">
    <property type="protein sequence ID" value="ETO13247.1"/>
    <property type="molecule type" value="Genomic_DNA"/>
</dbReference>
<feature type="compositionally biased region" description="Low complexity" evidence="1">
    <location>
        <begin position="253"/>
        <end position="263"/>
    </location>
</feature>
<dbReference type="SUPFAM" id="SSF47473">
    <property type="entry name" value="EF-hand"/>
    <property type="match status" value="1"/>
</dbReference>
<organism evidence="2 3">
    <name type="scientific">Reticulomyxa filosa</name>
    <dbReference type="NCBI Taxonomy" id="46433"/>
    <lineage>
        <taxon>Eukaryota</taxon>
        <taxon>Sar</taxon>
        <taxon>Rhizaria</taxon>
        <taxon>Retaria</taxon>
        <taxon>Foraminifera</taxon>
        <taxon>Monothalamids</taxon>
        <taxon>Reticulomyxidae</taxon>
        <taxon>Reticulomyxa</taxon>
    </lineage>
</organism>
<feature type="region of interest" description="Disordered" evidence="1">
    <location>
        <begin position="123"/>
        <end position="171"/>
    </location>
</feature>
<feature type="region of interest" description="Disordered" evidence="1">
    <location>
        <begin position="1"/>
        <end position="25"/>
    </location>
</feature>
<dbReference type="Gene3D" id="1.10.238.10">
    <property type="entry name" value="EF-hand"/>
    <property type="match status" value="1"/>
</dbReference>
<evidence type="ECO:0000256" key="1">
    <source>
        <dbReference type="SAM" id="MobiDB-lite"/>
    </source>
</evidence>
<feature type="compositionally biased region" description="Acidic residues" evidence="1">
    <location>
        <begin position="157"/>
        <end position="167"/>
    </location>
</feature>
<dbReference type="Proteomes" id="UP000023152">
    <property type="component" value="Unassembled WGS sequence"/>
</dbReference>
<accession>X6MIH6</accession>
<protein>
    <submittedName>
        <fullName evidence="2">Uncharacterized protein</fullName>
    </submittedName>
</protein>
<proteinExistence type="predicted"/>
<feature type="compositionally biased region" description="Basic and acidic residues" evidence="1">
    <location>
        <begin position="141"/>
        <end position="156"/>
    </location>
</feature>
<evidence type="ECO:0000313" key="3">
    <source>
        <dbReference type="Proteomes" id="UP000023152"/>
    </source>
</evidence>
<name>X6MIH6_RETFI</name>
<feature type="region of interest" description="Disordered" evidence="1">
    <location>
        <begin position="186"/>
        <end position="272"/>
    </location>
</feature>
<sequence>NNKSKNGNNKKTDKKKQRAKAVMSTENTPFQNGLNEKEFVVCLLLLSLAQQCLPYNQSFLVDWVKSSGVHVQLPNVLVESEFLHYYEREDVSSQLQKLRYKSTSQVSCFHVLMCFLTGDSNASPRDTAHEQGGEMDSSNANKKDEEGHDNEEKQGEREEEEEEEEDLEHTHKMQQFLEILEEYIGTPPSTLTGEHNHVINRRPSSIVVHSRAKRANGIRPVSLLRHRHEQPTSPESAERSPPSVRTCLDKSTQQQQQEQQEQQEGQEQEEQETPLYNAGIDNKETHKIPSDHIDTYLHYFDSLQCSDAGCIPAHKVDSFFQQSGLSHTLLSAISLMCNPSDTHWDDVPFCLAMHFINFARQGFFFFFFYP</sequence>
<dbReference type="AlphaFoldDB" id="X6MIH6"/>
<gene>
    <name evidence="2" type="ORF">RFI_24128</name>
</gene>